<evidence type="ECO:0000256" key="2">
    <source>
        <dbReference type="ARBA" id="ARBA00022490"/>
    </source>
</evidence>
<evidence type="ECO:0000256" key="3">
    <source>
        <dbReference type="ARBA" id="ARBA00022795"/>
    </source>
</evidence>
<dbReference type="EMBL" id="JBHSMK010000005">
    <property type="protein sequence ID" value="MFC5436802.1"/>
    <property type="molecule type" value="Genomic_DNA"/>
</dbReference>
<reference evidence="7" key="1">
    <citation type="journal article" date="2019" name="Int. J. Syst. Evol. Microbiol.">
        <title>The Global Catalogue of Microorganisms (GCM) 10K type strain sequencing project: providing services to taxonomists for standard genome sequencing and annotation.</title>
        <authorList>
            <consortium name="The Broad Institute Genomics Platform"/>
            <consortium name="The Broad Institute Genome Sequencing Center for Infectious Disease"/>
            <person name="Wu L."/>
            <person name="Ma J."/>
        </authorList>
    </citation>
    <scope>NUCLEOTIDE SEQUENCE [LARGE SCALE GENOMIC DNA]</scope>
    <source>
        <strain evidence="7">JCM 17130</strain>
    </source>
</reference>
<keyword evidence="6" id="KW-0969">Cilium</keyword>
<keyword evidence="4" id="KW-0143">Chaperone</keyword>
<accession>A0ABW0JL77</accession>
<dbReference type="InterPro" id="IPR008622">
    <property type="entry name" value="FliT"/>
</dbReference>
<comment type="caution">
    <text evidence="6">The sequence shown here is derived from an EMBL/GenBank/DDBJ whole genome shotgun (WGS) entry which is preliminary data.</text>
</comment>
<evidence type="ECO:0000256" key="4">
    <source>
        <dbReference type="ARBA" id="ARBA00023186"/>
    </source>
</evidence>
<proteinExistence type="predicted"/>
<gene>
    <name evidence="6" type="primary">fliT</name>
    <name evidence="6" type="ORF">ACFPME_09565</name>
</gene>
<keyword evidence="6" id="KW-0282">Flagellum</keyword>
<keyword evidence="6" id="KW-0966">Cell projection</keyword>
<evidence type="ECO:0000313" key="6">
    <source>
        <dbReference type="EMBL" id="MFC5436802.1"/>
    </source>
</evidence>
<keyword evidence="3" id="KW-1005">Bacterial flagellum biogenesis</keyword>
<organism evidence="6 7">
    <name type="scientific">Rhodanobacter umsongensis</name>
    <dbReference type="NCBI Taxonomy" id="633153"/>
    <lineage>
        <taxon>Bacteria</taxon>
        <taxon>Pseudomonadati</taxon>
        <taxon>Pseudomonadota</taxon>
        <taxon>Gammaproteobacteria</taxon>
        <taxon>Lysobacterales</taxon>
        <taxon>Rhodanobacteraceae</taxon>
        <taxon>Rhodanobacter</taxon>
    </lineage>
</organism>
<evidence type="ECO:0000256" key="5">
    <source>
        <dbReference type="ARBA" id="ARBA00093797"/>
    </source>
</evidence>
<evidence type="ECO:0000256" key="1">
    <source>
        <dbReference type="ARBA" id="ARBA00004514"/>
    </source>
</evidence>
<evidence type="ECO:0000313" key="7">
    <source>
        <dbReference type="Proteomes" id="UP001596013"/>
    </source>
</evidence>
<sequence length="98" mass="10625">MTLSPPEAPLLQALAITRTMLAAAQAGDWQQLSALEATREPLLHRQHPADAASHAQLGEVLAYDRELQALVGQARDDAARQWQRENGRAQAIAAYGQS</sequence>
<dbReference type="Pfam" id="PF05400">
    <property type="entry name" value="FliT"/>
    <property type="match status" value="1"/>
</dbReference>
<keyword evidence="7" id="KW-1185">Reference proteome</keyword>
<name>A0ABW0JL77_9GAMM</name>
<dbReference type="Proteomes" id="UP001596013">
    <property type="component" value="Unassembled WGS sequence"/>
</dbReference>
<protein>
    <recommendedName>
        <fullName evidence="5">Flagellar protein FliT</fullName>
    </recommendedName>
</protein>
<keyword evidence="2" id="KW-0963">Cytoplasm</keyword>
<dbReference type="RefSeq" id="WP_377304574.1">
    <property type="nucleotide sequence ID" value="NZ_JBHSMK010000005.1"/>
</dbReference>
<comment type="subcellular location">
    <subcellularLocation>
        <location evidence="1">Cytoplasm</location>
        <location evidence="1">Cytosol</location>
    </subcellularLocation>
</comment>
<dbReference type="Gene3D" id="1.20.58.380">
    <property type="entry name" value="Flagellar protein flit"/>
    <property type="match status" value="1"/>
</dbReference>